<feature type="domain" description="APS kinase" evidence="17">
    <location>
        <begin position="36"/>
        <end position="185"/>
    </location>
</feature>
<evidence type="ECO:0000313" key="19">
    <source>
        <dbReference type="Proteomes" id="UP000318126"/>
    </source>
</evidence>
<dbReference type="RefSeq" id="WP_143563320.1">
    <property type="nucleotide sequence ID" value="NZ_BMPL01000003.1"/>
</dbReference>
<accession>A0A553JTD9</accession>
<evidence type="ECO:0000256" key="9">
    <source>
        <dbReference type="ARBA" id="ARBA00022741"/>
    </source>
</evidence>
<comment type="similarity">
    <text evidence="4 15 16">Belongs to the APS kinase family.</text>
</comment>
<evidence type="ECO:0000256" key="15">
    <source>
        <dbReference type="HAMAP-Rule" id="MF_00065"/>
    </source>
</evidence>
<evidence type="ECO:0000256" key="5">
    <source>
        <dbReference type="ARBA" id="ARBA00012121"/>
    </source>
</evidence>
<dbReference type="NCBIfam" id="TIGR00455">
    <property type="entry name" value="apsK"/>
    <property type="match status" value="1"/>
</dbReference>
<keyword evidence="9 15" id="KW-0547">Nucleotide-binding</keyword>
<keyword evidence="11 15" id="KW-0067">ATP-binding</keyword>
<evidence type="ECO:0000256" key="3">
    <source>
        <dbReference type="ARBA" id="ARBA00004806"/>
    </source>
</evidence>
<evidence type="ECO:0000313" key="18">
    <source>
        <dbReference type="EMBL" id="TRY15709.1"/>
    </source>
</evidence>
<dbReference type="Gene3D" id="3.40.50.300">
    <property type="entry name" value="P-loop containing nucleotide triphosphate hydrolases"/>
    <property type="match status" value="1"/>
</dbReference>
<evidence type="ECO:0000256" key="6">
    <source>
        <dbReference type="ARBA" id="ARBA00018163"/>
    </source>
</evidence>
<dbReference type="EC" id="2.7.1.25" evidence="5 15"/>
<dbReference type="Pfam" id="PF01583">
    <property type="entry name" value="APS_kinase"/>
    <property type="match status" value="1"/>
</dbReference>
<dbReference type="GO" id="GO:0005524">
    <property type="term" value="F:ATP binding"/>
    <property type="evidence" value="ECO:0007669"/>
    <property type="project" value="UniProtKB-UniRule"/>
</dbReference>
<dbReference type="Proteomes" id="UP000318126">
    <property type="component" value="Unassembled WGS sequence"/>
</dbReference>
<keyword evidence="10 15" id="KW-0418">Kinase</keyword>
<evidence type="ECO:0000256" key="12">
    <source>
        <dbReference type="ARBA" id="ARBA00029724"/>
    </source>
</evidence>
<sequence>MSPYKSVETEDKSSDVVWHLASVTHEQRVASLGHNPAVLWFTGLSGSGKSTVANVVDKLLHELGCKTYLLDGDNVRHGLNGDLGFSDQDRVENIRRIGEVSKLFVDAGLLVSTAFISPFNADREMVRELLADKQFVEVYIDTPLEVCEQRDPKGLYKKARAGEIKNFTGIDSAYELPQHPEIHVKTAEQSIKECAEQVVNYLKDNGYINASSS</sequence>
<dbReference type="FunFam" id="3.40.50.300:FF:000212">
    <property type="entry name" value="Adenylyl-sulfate kinase"/>
    <property type="match status" value="1"/>
</dbReference>
<evidence type="ECO:0000256" key="14">
    <source>
        <dbReference type="ARBA" id="ARBA00031464"/>
    </source>
</evidence>
<evidence type="ECO:0000256" key="8">
    <source>
        <dbReference type="ARBA" id="ARBA00022679"/>
    </source>
</evidence>
<dbReference type="InterPro" id="IPR027417">
    <property type="entry name" value="P-loop_NTPase"/>
</dbReference>
<name>A0A553JTD9_SHEHA</name>
<feature type="active site" description="Phosphoserine intermediate" evidence="15">
    <location>
        <position position="117"/>
    </location>
</feature>
<evidence type="ECO:0000259" key="17">
    <source>
        <dbReference type="Pfam" id="PF01583"/>
    </source>
</evidence>
<evidence type="ECO:0000256" key="7">
    <source>
        <dbReference type="ARBA" id="ARBA00022553"/>
    </source>
</evidence>
<dbReference type="InterPro" id="IPR059117">
    <property type="entry name" value="APS_kinase_dom"/>
</dbReference>
<reference evidence="19" key="1">
    <citation type="submission" date="2019-07" db="EMBL/GenBank/DDBJ databases">
        <title>Shewanella sp. YLB-08 draft genomic sequence.</title>
        <authorList>
            <person name="Yu L."/>
        </authorList>
    </citation>
    <scope>NUCLEOTIDE SEQUENCE [LARGE SCALE GENOMIC DNA]</scope>
    <source>
        <strain evidence="19">JCM 20706</strain>
    </source>
</reference>
<feature type="binding site" evidence="15">
    <location>
        <begin position="43"/>
        <end position="50"/>
    </location>
    <ligand>
        <name>ATP</name>
        <dbReference type="ChEBI" id="CHEBI:30616"/>
    </ligand>
</feature>
<comment type="catalytic activity">
    <reaction evidence="1 15 16">
        <text>adenosine 5'-phosphosulfate + ATP = 3'-phosphoadenylyl sulfate + ADP + H(+)</text>
        <dbReference type="Rhea" id="RHEA:24152"/>
        <dbReference type="ChEBI" id="CHEBI:15378"/>
        <dbReference type="ChEBI" id="CHEBI:30616"/>
        <dbReference type="ChEBI" id="CHEBI:58243"/>
        <dbReference type="ChEBI" id="CHEBI:58339"/>
        <dbReference type="ChEBI" id="CHEBI:456216"/>
        <dbReference type="EC" id="2.7.1.25"/>
    </reaction>
</comment>
<evidence type="ECO:0000256" key="4">
    <source>
        <dbReference type="ARBA" id="ARBA00007008"/>
    </source>
</evidence>
<evidence type="ECO:0000256" key="2">
    <source>
        <dbReference type="ARBA" id="ARBA00002632"/>
    </source>
</evidence>
<dbReference type="CDD" id="cd02027">
    <property type="entry name" value="APSK"/>
    <property type="match status" value="1"/>
</dbReference>
<dbReference type="OrthoDB" id="9804504at2"/>
<keyword evidence="7 15" id="KW-0597">Phosphoprotein</keyword>
<proteinExistence type="inferred from homology"/>
<dbReference type="EMBL" id="VKGK01000003">
    <property type="protein sequence ID" value="TRY15709.1"/>
    <property type="molecule type" value="Genomic_DNA"/>
</dbReference>
<dbReference type="GO" id="GO:0000103">
    <property type="term" value="P:sulfate assimilation"/>
    <property type="evidence" value="ECO:0007669"/>
    <property type="project" value="UniProtKB-UniRule"/>
</dbReference>
<comment type="caution">
    <text evidence="18">The sequence shown here is derived from an EMBL/GenBank/DDBJ whole genome shotgun (WGS) entry which is preliminary data.</text>
</comment>
<dbReference type="NCBIfam" id="NF003013">
    <property type="entry name" value="PRK03846.1"/>
    <property type="match status" value="1"/>
</dbReference>
<evidence type="ECO:0000256" key="10">
    <source>
        <dbReference type="ARBA" id="ARBA00022777"/>
    </source>
</evidence>
<comment type="pathway">
    <text evidence="3 15 16">Sulfur metabolism; hydrogen sulfide biosynthesis; sulfite from sulfate: step 2/3.</text>
</comment>
<dbReference type="PANTHER" id="PTHR11055">
    <property type="entry name" value="BIFUNCTIONAL 3'-PHOSPHOADENOSINE 5'-PHOSPHOSULFATE SYNTHASE"/>
    <property type="match status" value="1"/>
</dbReference>
<evidence type="ECO:0000256" key="16">
    <source>
        <dbReference type="RuleBase" id="RU004347"/>
    </source>
</evidence>
<dbReference type="InterPro" id="IPR002891">
    <property type="entry name" value="APS"/>
</dbReference>
<dbReference type="GO" id="GO:0004020">
    <property type="term" value="F:adenylylsulfate kinase activity"/>
    <property type="evidence" value="ECO:0007669"/>
    <property type="project" value="UniProtKB-UniRule"/>
</dbReference>
<dbReference type="PANTHER" id="PTHR11055:SF63">
    <property type="entry name" value="ADENYLYL-SULFATE KINASE 1, CHLOROPLASTIC"/>
    <property type="match status" value="1"/>
</dbReference>
<evidence type="ECO:0000256" key="1">
    <source>
        <dbReference type="ARBA" id="ARBA00001823"/>
    </source>
</evidence>
<dbReference type="HAMAP" id="MF_00065">
    <property type="entry name" value="Adenylyl_sulf_kinase"/>
    <property type="match status" value="1"/>
</dbReference>
<keyword evidence="8 15" id="KW-0808">Transferase</keyword>
<dbReference type="AlphaFoldDB" id="A0A553JTD9"/>
<dbReference type="UniPathway" id="UPA00140">
    <property type="reaction ID" value="UER00205"/>
</dbReference>
<organism evidence="18 19">
    <name type="scientific">Shewanella hanedai</name>
    <name type="common">Alteromonas hanedai</name>
    <dbReference type="NCBI Taxonomy" id="25"/>
    <lineage>
        <taxon>Bacteria</taxon>
        <taxon>Pseudomonadati</taxon>
        <taxon>Pseudomonadota</taxon>
        <taxon>Gammaproteobacteria</taxon>
        <taxon>Alteromonadales</taxon>
        <taxon>Shewanellaceae</taxon>
        <taxon>Shewanella</taxon>
    </lineage>
</organism>
<dbReference type="SUPFAM" id="SSF52540">
    <property type="entry name" value="P-loop containing nucleoside triphosphate hydrolases"/>
    <property type="match status" value="1"/>
</dbReference>
<dbReference type="GO" id="GO:0070814">
    <property type="term" value="P:hydrogen sulfide biosynthetic process"/>
    <property type="evidence" value="ECO:0007669"/>
    <property type="project" value="UniProtKB-UniRule"/>
</dbReference>
<gene>
    <name evidence="15 18" type="primary">cysC</name>
    <name evidence="18" type="ORF">FN961_04350</name>
</gene>
<keyword evidence="19" id="KW-1185">Reference proteome</keyword>
<protein>
    <recommendedName>
        <fullName evidence="6 15">Adenylyl-sulfate kinase</fullName>
        <ecNumber evidence="5 15">2.7.1.25</ecNumber>
    </recommendedName>
    <alternativeName>
        <fullName evidence="13 15">APS kinase</fullName>
    </alternativeName>
    <alternativeName>
        <fullName evidence="14 15">ATP adenosine-5'-phosphosulfate 3'-phosphotransferase</fullName>
    </alternativeName>
    <alternativeName>
        <fullName evidence="12 15">Adenosine-5'-phosphosulfate kinase</fullName>
    </alternativeName>
</protein>
<evidence type="ECO:0000256" key="13">
    <source>
        <dbReference type="ARBA" id="ARBA00031393"/>
    </source>
</evidence>
<evidence type="ECO:0000256" key="11">
    <source>
        <dbReference type="ARBA" id="ARBA00022840"/>
    </source>
</evidence>
<comment type="function">
    <text evidence="2 15 16">Catalyzes the synthesis of activated sulfate.</text>
</comment>